<reference evidence="2" key="1">
    <citation type="submission" date="2020-12" db="EMBL/GenBank/DDBJ databases">
        <title>WGS assembly of Carya illinoinensis cv. Pawnee.</title>
        <authorList>
            <person name="Platts A."/>
            <person name="Shu S."/>
            <person name="Wright S."/>
            <person name="Barry K."/>
            <person name="Edger P."/>
            <person name="Pires J.C."/>
            <person name="Schmutz J."/>
        </authorList>
    </citation>
    <scope>NUCLEOTIDE SEQUENCE</scope>
    <source>
        <tissue evidence="2">Leaf</tissue>
    </source>
</reference>
<keyword evidence="4" id="KW-1185">Reference proteome</keyword>
<reference evidence="3" key="2">
    <citation type="submission" date="2021-01" db="EMBL/GenBank/DDBJ databases">
        <authorList>
            <person name="Lovell J.T."/>
            <person name="Bentley N."/>
            <person name="Bhattarai G."/>
            <person name="Jenkins J.W."/>
            <person name="Sreedasyam A."/>
            <person name="Alarcon Y."/>
            <person name="Bock C."/>
            <person name="Boston L."/>
            <person name="Carlson J."/>
            <person name="Cervantes K."/>
            <person name="Clermont K."/>
            <person name="Krom N."/>
            <person name="Kubenka K."/>
            <person name="Mamidi S."/>
            <person name="Mattison C."/>
            <person name="Monteros M."/>
            <person name="Pisani C."/>
            <person name="Plott C."/>
            <person name="Rajasekar S."/>
            <person name="Rhein H.S."/>
            <person name="Rohla C."/>
            <person name="Song M."/>
            <person name="Hilaire R.S."/>
            <person name="Shu S."/>
            <person name="Wells L."/>
            <person name="Wang X."/>
            <person name="Webber J."/>
            <person name="Heerema R.J."/>
            <person name="Klein P."/>
            <person name="Conner P."/>
            <person name="Grauke L."/>
            <person name="Grimwood J."/>
            <person name="Schmutz J."/>
            <person name="Randall J.J."/>
        </authorList>
    </citation>
    <scope>NUCLEOTIDE SEQUENCE</scope>
    <source>
        <tissue evidence="3">Leaf</tissue>
    </source>
</reference>
<evidence type="ECO:0000256" key="1">
    <source>
        <dbReference type="SAM" id="MobiDB-lite"/>
    </source>
</evidence>
<feature type="compositionally biased region" description="Low complexity" evidence="1">
    <location>
        <begin position="30"/>
        <end position="42"/>
    </location>
</feature>
<dbReference type="Proteomes" id="UP000811609">
    <property type="component" value="Chromosome 1"/>
</dbReference>
<evidence type="ECO:0000313" key="3">
    <source>
        <dbReference type="EMBL" id="KAG6733941.1"/>
    </source>
</evidence>
<comment type="caution">
    <text evidence="2">The sequence shown here is derived from an EMBL/GenBank/DDBJ whole genome shotgun (WGS) entry which is preliminary data.</text>
</comment>
<evidence type="ECO:0000313" key="2">
    <source>
        <dbReference type="EMBL" id="KAG6669473.1"/>
    </source>
</evidence>
<gene>
    <name evidence="2" type="ORF">CIPAW_01G246800</name>
    <name evidence="3" type="ORF">I3842_01G248100</name>
</gene>
<dbReference type="AlphaFoldDB" id="A0A8T1RTC1"/>
<feature type="region of interest" description="Disordered" evidence="1">
    <location>
        <begin position="129"/>
        <end position="179"/>
    </location>
</feature>
<name>A0A8T1RTC1_CARIL</name>
<accession>A0A8T1RTC1</accession>
<protein>
    <submittedName>
        <fullName evidence="2">Uncharacterized protein</fullName>
    </submittedName>
</protein>
<dbReference type="PANTHER" id="PTHR26312">
    <property type="entry name" value="TETRATRICOPEPTIDE REPEAT PROTEIN 5"/>
    <property type="match status" value="1"/>
</dbReference>
<dbReference type="EMBL" id="CM031825">
    <property type="protein sequence ID" value="KAG6733941.1"/>
    <property type="molecule type" value="Genomic_DNA"/>
</dbReference>
<feature type="compositionally biased region" description="Polar residues" evidence="1">
    <location>
        <begin position="50"/>
        <end position="62"/>
    </location>
</feature>
<sequence length="314" mass="33990">MLLRSSSAPIWNSWVTHSKDSSPEADALTRTRSVSFSTSFHRSPIEDSTMKVTQILTETDSQAPPKPKKKNPVSHSPKKQQKITIKGGEEERELKPSSSPSLSSIQRLFSSSGLGDTVVDDEECAVEKNDSSLQTLVGGGGVGSDGGRVCGGGGRGSDDGHGGDHGGSGSFESNNHGSENTDAYYQKMIEANPGNALLLGNYAKFLKEVRRDFARAEEYCGRAILANPSDGNVLSLYADLIWQSKKDADRAESYYHQAVKTAPDDCYVLASYARFLWDAEEEDDQEERHECGHNLAPPPKLFQGASHHSPLTAA</sequence>
<feature type="compositionally biased region" description="Gly residues" evidence="1">
    <location>
        <begin position="137"/>
        <end position="155"/>
    </location>
</feature>
<feature type="region of interest" description="Disordered" evidence="1">
    <location>
        <begin position="13"/>
        <end position="104"/>
    </location>
</feature>
<feature type="region of interest" description="Disordered" evidence="1">
    <location>
        <begin position="281"/>
        <end position="314"/>
    </location>
</feature>
<organism evidence="2 4">
    <name type="scientific">Carya illinoinensis</name>
    <name type="common">Pecan</name>
    <dbReference type="NCBI Taxonomy" id="32201"/>
    <lineage>
        <taxon>Eukaryota</taxon>
        <taxon>Viridiplantae</taxon>
        <taxon>Streptophyta</taxon>
        <taxon>Embryophyta</taxon>
        <taxon>Tracheophyta</taxon>
        <taxon>Spermatophyta</taxon>
        <taxon>Magnoliopsida</taxon>
        <taxon>eudicotyledons</taxon>
        <taxon>Gunneridae</taxon>
        <taxon>Pentapetalae</taxon>
        <taxon>rosids</taxon>
        <taxon>fabids</taxon>
        <taxon>Fagales</taxon>
        <taxon>Juglandaceae</taxon>
        <taxon>Carya</taxon>
    </lineage>
</organism>
<dbReference type="PANTHER" id="PTHR26312:SF215">
    <property type="entry name" value="TPR REPEAT PROTEIN"/>
    <property type="match status" value="1"/>
</dbReference>
<dbReference type="EMBL" id="CM031809">
    <property type="protein sequence ID" value="KAG6669473.1"/>
    <property type="molecule type" value="Genomic_DNA"/>
</dbReference>
<feature type="compositionally biased region" description="Basic residues" evidence="1">
    <location>
        <begin position="66"/>
        <end position="81"/>
    </location>
</feature>
<dbReference type="Proteomes" id="UP000811246">
    <property type="component" value="Chromosome 1"/>
</dbReference>
<evidence type="ECO:0000313" key="4">
    <source>
        <dbReference type="Proteomes" id="UP000811609"/>
    </source>
</evidence>
<proteinExistence type="predicted"/>